<keyword evidence="4 11" id="KW-0812">Transmembrane</keyword>
<comment type="similarity">
    <text evidence="2">Belongs to the ERD2 family.</text>
</comment>
<feature type="transmembrane region" description="Helical" evidence="11">
    <location>
        <begin position="61"/>
        <end position="82"/>
    </location>
</feature>
<organism evidence="12">
    <name type="scientific">Blastocystis hominis</name>
    <dbReference type="NCBI Taxonomy" id="12968"/>
    <lineage>
        <taxon>Eukaryota</taxon>
        <taxon>Sar</taxon>
        <taxon>Stramenopiles</taxon>
        <taxon>Bigyra</taxon>
        <taxon>Opalozoa</taxon>
        <taxon>Opalinata</taxon>
        <taxon>Blastocystidae</taxon>
        <taxon>Blastocystis</taxon>
    </lineage>
</organism>
<evidence type="ECO:0000313" key="13">
    <source>
        <dbReference type="Proteomes" id="UP000008312"/>
    </source>
</evidence>
<dbReference type="PANTHER" id="PTHR10585">
    <property type="entry name" value="ER LUMEN PROTEIN RETAINING RECEPTOR"/>
    <property type="match status" value="1"/>
</dbReference>
<dbReference type="RefSeq" id="XP_012894078.1">
    <property type="nucleotide sequence ID" value="XM_013038624.1"/>
</dbReference>
<dbReference type="OMA" id="RFLWAFC"/>
<keyword evidence="8 11" id="KW-1133">Transmembrane helix</keyword>
<keyword evidence="5" id="KW-0256">Endoplasmic reticulum</keyword>
<feature type="transmembrane region" description="Helical" evidence="11">
    <location>
        <begin position="37"/>
        <end position="55"/>
    </location>
</feature>
<name>D8LW41_BLAHO</name>
<dbReference type="Proteomes" id="UP000008312">
    <property type="component" value="Unassembled WGS sequence"/>
</dbReference>
<evidence type="ECO:0000256" key="3">
    <source>
        <dbReference type="ARBA" id="ARBA00022448"/>
    </source>
</evidence>
<comment type="subcellular location">
    <subcellularLocation>
        <location evidence="1">Endoplasmic reticulum membrane</location>
        <topology evidence="1">Multi-pass membrane protein</topology>
    </subcellularLocation>
</comment>
<evidence type="ECO:0000256" key="2">
    <source>
        <dbReference type="ARBA" id="ARBA00010120"/>
    </source>
</evidence>
<dbReference type="EMBL" id="FN668638">
    <property type="protein sequence ID" value="CBK20030.2"/>
    <property type="molecule type" value="Genomic_DNA"/>
</dbReference>
<evidence type="ECO:0000256" key="7">
    <source>
        <dbReference type="ARBA" id="ARBA00022927"/>
    </source>
</evidence>
<evidence type="ECO:0008006" key="14">
    <source>
        <dbReference type="Google" id="ProtNLM"/>
    </source>
</evidence>
<feature type="transmembrane region" description="Helical" evidence="11">
    <location>
        <begin position="94"/>
        <end position="112"/>
    </location>
</feature>
<feature type="transmembrane region" description="Helical" evidence="11">
    <location>
        <begin position="124"/>
        <end position="145"/>
    </location>
</feature>
<dbReference type="GO" id="GO:0015031">
    <property type="term" value="P:protein transport"/>
    <property type="evidence" value="ECO:0007669"/>
    <property type="project" value="UniProtKB-KW"/>
</dbReference>
<dbReference type="GeneID" id="24917730"/>
<evidence type="ECO:0000256" key="8">
    <source>
        <dbReference type="ARBA" id="ARBA00022989"/>
    </source>
</evidence>
<dbReference type="GO" id="GO:0006621">
    <property type="term" value="P:protein retention in ER lumen"/>
    <property type="evidence" value="ECO:0007669"/>
    <property type="project" value="InterPro"/>
</dbReference>
<evidence type="ECO:0000256" key="11">
    <source>
        <dbReference type="SAM" id="Phobius"/>
    </source>
</evidence>
<feature type="transmembrane region" description="Helical" evidence="11">
    <location>
        <begin position="166"/>
        <end position="184"/>
    </location>
</feature>
<dbReference type="AlphaFoldDB" id="D8LW41"/>
<dbReference type="Pfam" id="PF00810">
    <property type="entry name" value="ER_lumen_recept"/>
    <property type="match status" value="1"/>
</dbReference>
<evidence type="ECO:0000256" key="6">
    <source>
        <dbReference type="ARBA" id="ARBA00022892"/>
    </source>
</evidence>
<keyword evidence="9 11" id="KW-0472">Membrane</keyword>
<dbReference type="GO" id="GO:0005789">
    <property type="term" value="C:endoplasmic reticulum membrane"/>
    <property type="evidence" value="ECO:0007669"/>
    <property type="project" value="UniProtKB-SubCell"/>
</dbReference>
<keyword evidence="10" id="KW-0675">Receptor</keyword>
<gene>
    <name evidence="12" type="ORF">GSBLH_T00000420001</name>
</gene>
<dbReference type="InterPro" id="IPR000133">
    <property type="entry name" value="ER_ret_rcpt"/>
</dbReference>
<keyword evidence="6" id="KW-0931">ER-Golgi transport</keyword>
<keyword evidence="7" id="KW-0653">Protein transport</keyword>
<dbReference type="GO" id="GO:0046923">
    <property type="term" value="F:ER retention sequence binding"/>
    <property type="evidence" value="ECO:0007669"/>
    <property type="project" value="InterPro"/>
</dbReference>
<keyword evidence="13" id="KW-1185">Reference proteome</keyword>
<evidence type="ECO:0000313" key="12">
    <source>
        <dbReference type="EMBL" id="CBK20030.2"/>
    </source>
</evidence>
<sequence>MYPPRTTVLEGSSIKLPLRFFQSSSLKNALSPDRKNLSVWLLFAIFVLLTFHYLSDRDFSFLLTLSSIVGSFGFLLGLYKVVSSRSVQGLSVKSLILYGVVSLSRFFSILFSDSYLPYDRSGDWVYRCTEGVEVIAIAFLLYFSYRYKYTYYSFIDSFAGENRKKSCITIGLLLFSLLCLSIIIHPGLSQKQSIDVLWSFSHYVEAIAVYPQLTLFSRSRHGEIEGLTSHFVFSLAISRLFALLFWASCWRELNAGTRWLGSRYAGVSILLSQCIQIVLMGEYVYYYVKSYFSLLDTNSSLLNGTPLVLPVCRTSRED</sequence>
<keyword evidence="3" id="KW-0813">Transport</keyword>
<protein>
    <recommendedName>
        <fullName evidence="14">ER lumen protein retaining receptor</fullName>
    </recommendedName>
</protein>
<reference evidence="12" key="1">
    <citation type="submission" date="2010-02" db="EMBL/GenBank/DDBJ databases">
        <title>Sequencing and annotation of the Blastocystis hominis genome.</title>
        <authorList>
            <person name="Wincker P."/>
        </authorList>
    </citation>
    <scope>NUCLEOTIDE SEQUENCE</scope>
    <source>
        <strain evidence="12">Singapore isolate B</strain>
    </source>
</reference>
<evidence type="ECO:0000256" key="5">
    <source>
        <dbReference type="ARBA" id="ARBA00022824"/>
    </source>
</evidence>
<dbReference type="GO" id="GO:0016192">
    <property type="term" value="P:vesicle-mediated transport"/>
    <property type="evidence" value="ECO:0007669"/>
    <property type="project" value="UniProtKB-KW"/>
</dbReference>
<accession>D8LW41</accession>
<evidence type="ECO:0000256" key="9">
    <source>
        <dbReference type="ARBA" id="ARBA00023136"/>
    </source>
</evidence>
<dbReference type="OrthoDB" id="7694678at2759"/>
<dbReference type="InParanoid" id="D8LW41"/>
<evidence type="ECO:0000256" key="10">
    <source>
        <dbReference type="ARBA" id="ARBA00023170"/>
    </source>
</evidence>
<feature type="transmembrane region" description="Helical" evidence="11">
    <location>
        <begin position="227"/>
        <end position="247"/>
    </location>
</feature>
<evidence type="ECO:0000256" key="4">
    <source>
        <dbReference type="ARBA" id="ARBA00022692"/>
    </source>
</evidence>
<proteinExistence type="inferred from homology"/>
<evidence type="ECO:0000256" key="1">
    <source>
        <dbReference type="ARBA" id="ARBA00004477"/>
    </source>
</evidence>
<feature type="transmembrane region" description="Helical" evidence="11">
    <location>
        <begin position="267"/>
        <end position="288"/>
    </location>
</feature>